<comment type="pathway">
    <text evidence="3 10">Carbohydrate metabolism; galactose metabolism.</text>
</comment>
<reference evidence="13 14" key="1">
    <citation type="submission" date="2015-08" db="EMBL/GenBank/DDBJ databases">
        <title>Draft Genome Sequence of Bacillus vietnamensis UCD-SED5.</title>
        <authorList>
            <person name="Lee R.D."/>
            <person name="Jospin G."/>
            <person name="Lang J.M."/>
            <person name="Coil D.A."/>
            <person name="Eisen J.A."/>
        </authorList>
    </citation>
    <scope>NUCLEOTIDE SEQUENCE [LARGE SCALE GENOMIC DNA]</scope>
    <source>
        <strain evidence="13 14">UCD-SED5</strain>
    </source>
</reference>
<evidence type="ECO:0000256" key="5">
    <source>
        <dbReference type="ARBA" id="ARBA00022490"/>
    </source>
</evidence>
<dbReference type="PIRSF" id="PIRSF006005">
    <property type="entry name" value="GalT_BS"/>
    <property type="match status" value="1"/>
</dbReference>
<evidence type="ECO:0000256" key="10">
    <source>
        <dbReference type="HAMAP-Rule" id="MF_00571"/>
    </source>
</evidence>
<name>A0A0P6WPE0_9BACI</name>
<protein>
    <recommendedName>
        <fullName evidence="10">Galactose-1-phosphate uridylyltransferase</fullName>
        <shortName evidence="10">Gal-1-P uridylyltransferase</shortName>
        <ecNumber evidence="10">2.7.7.12</ecNumber>
    </recommendedName>
    <alternativeName>
        <fullName evidence="10">UDP-glucose--hexose-1-phosphate uridylyltransferase</fullName>
    </alternativeName>
</protein>
<evidence type="ECO:0000256" key="2">
    <source>
        <dbReference type="ARBA" id="ARBA00004496"/>
    </source>
</evidence>
<dbReference type="HAMAP" id="MF_00571">
    <property type="entry name" value="GalP_UDP_trans"/>
    <property type="match status" value="1"/>
</dbReference>
<dbReference type="UniPathway" id="UPA00214"/>
<organism evidence="13 14">
    <name type="scientific">Rossellomorea vietnamensis</name>
    <dbReference type="NCBI Taxonomy" id="218284"/>
    <lineage>
        <taxon>Bacteria</taxon>
        <taxon>Bacillati</taxon>
        <taxon>Bacillota</taxon>
        <taxon>Bacilli</taxon>
        <taxon>Bacillales</taxon>
        <taxon>Bacillaceae</taxon>
        <taxon>Rossellomorea</taxon>
    </lineage>
</organism>
<dbReference type="InterPro" id="IPR023425">
    <property type="entry name" value="GalP_uridyl_Trfase_II_CS"/>
</dbReference>
<evidence type="ECO:0000259" key="12">
    <source>
        <dbReference type="Pfam" id="PF02744"/>
    </source>
</evidence>
<dbReference type="GO" id="GO:0006012">
    <property type="term" value="P:galactose metabolic process"/>
    <property type="evidence" value="ECO:0007669"/>
    <property type="project" value="UniProtKB-UniRule"/>
</dbReference>
<keyword evidence="6 10" id="KW-0808">Transferase</keyword>
<dbReference type="GO" id="GO:0005737">
    <property type="term" value="C:cytoplasm"/>
    <property type="evidence" value="ECO:0007669"/>
    <property type="project" value="UniProtKB-SubCell"/>
</dbReference>
<keyword evidence="5 10" id="KW-0963">Cytoplasm</keyword>
<dbReference type="PATRIC" id="fig|218284.4.peg.4125"/>
<keyword evidence="7 10" id="KW-0548">Nucleotidyltransferase</keyword>
<dbReference type="AlphaFoldDB" id="A0A0P6WPE0"/>
<proteinExistence type="inferred from homology"/>
<comment type="similarity">
    <text evidence="4 10">Belongs to the galactose-1-phosphate uridylyltransferase type 2 family.</text>
</comment>
<keyword evidence="9 10" id="KW-0119">Carbohydrate metabolism</keyword>
<dbReference type="PROSITE" id="PS01163">
    <property type="entry name" value="GAL_P_UDP_TRANSF_II"/>
    <property type="match status" value="1"/>
</dbReference>
<evidence type="ECO:0000256" key="3">
    <source>
        <dbReference type="ARBA" id="ARBA00004947"/>
    </source>
</evidence>
<dbReference type="NCBIfam" id="TIGR01239">
    <property type="entry name" value="galT_2"/>
    <property type="match status" value="1"/>
</dbReference>
<evidence type="ECO:0000256" key="4">
    <source>
        <dbReference type="ARBA" id="ARBA00008706"/>
    </source>
</evidence>
<dbReference type="Proteomes" id="UP000050398">
    <property type="component" value="Unassembled WGS sequence"/>
</dbReference>
<dbReference type="EMBL" id="LIXZ01000008">
    <property type="protein sequence ID" value="KPL59384.1"/>
    <property type="molecule type" value="Genomic_DNA"/>
</dbReference>
<evidence type="ECO:0000256" key="1">
    <source>
        <dbReference type="ARBA" id="ARBA00001107"/>
    </source>
</evidence>
<dbReference type="InterPro" id="IPR005850">
    <property type="entry name" value="GalP_Utransf_C"/>
</dbReference>
<sequence length="517" mass="59530">MRGSGTWPIQTGIKSKGGVNKMDIYSMIQTLLNRGIDLDLIEECDEMYARNQLLSLLNLAEFPENVEGLVDVRIPDVLEMILQYAEDHHIVGELDAEKDILSSKLMNVLIQRPSDVNRRFYEHYEEDPKLATGYFYQLSQNSNYIQTKNIAKNINYKTETIYGDLDITINLSKPEKDPRQIALERERKQDVTYPKCLLCPENEGYEGRIGHPARSNHRVIGLTLGHEPWYLQYSPYVYYNEHCIVLSKEHRDMKVTPEAFRRLLDFVHMFPHYFLGSNADLPIVGGSILSHDHYQGGNYQFAMEKAQEEFAFELRDHPDVAAATVKWPMSVIRLRSGNPDSLVAAASRVLNEWRSYSDEDVDILAFTDGTPHNTITPIARRNLGQFELDLVLRNNRTSDEHPMGIFHPHSDVHHLKKENIGLIEVMGLAVLPARLKSELEEMEKYLIGAESELKEYHQEWADDIKARHGAGLHEENVRTVLQQELGSKFQRILEDAGVFKRNQKGQESFQKFCKLFS</sequence>
<keyword evidence="8 10" id="KW-0299">Galactose metabolism</keyword>
<dbReference type="GO" id="GO:0008108">
    <property type="term" value="F:UDP-glucose:hexose-1-phosphate uridylyltransferase activity"/>
    <property type="evidence" value="ECO:0007669"/>
    <property type="project" value="UniProtKB-UniRule"/>
</dbReference>
<dbReference type="Pfam" id="PF02744">
    <property type="entry name" value="GalP_UDP_tr_C"/>
    <property type="match status" value="1"/>
</dbReference>
<dbReference type="PANTHER" id="PTHR39191:SF1">
    <property type="entry name" value="DUF4922 DOMAIN-CONTAINING PROTEIN"/>
    <property type="match status" value="1"/>
</dbReference>
<dbReference type="EC" id="2.7.7.12" evidence="10"/>
<gene>
    <name evidence="10" type="primary">galT</name>
    <name evidence="13" type="ORF">AM506_12100</name>
</gene>
<dbReference type="InterPro" id="IPR000766">
    <property type="entry name" value="GalP_uridyl_Trfase_II"/>
</dbReference>
<comment type="catalytic activity">
    <reaction evidence="1 10">
        <text>alpha-D-galactose 1-phosphate + UDP-alpha-D-glucose = alpha-D-glucose 1-phosphate + UDP-alpha-D-galactose</text>
        <dbReference type="Rhea" id="RHEA:13989"/>
        <dbReference type="ChEBI" id="CHEBI:58336"/>
        <dbReference type="ChEBI" id="CHEBI:58601"/>
        <dbReference type="ChEBI" id="CHEBI:58885"/>
        <dbReference type="ChEBI" id="CHEBI:66914"/>
        <dbReference type="EC" id="2.7.7.12"/>
    </reaction>
</comment>
<evidence type="ECO:0000256" key="7">
    <source>
        <dbReference type="ARBA" id="ARBA00022695"/>
    </source>
</evidence>
<feature type="domain" description="Galactose-1-phosphate uridyl transferase C-terminal" evidence="12">
    <location>
        <begin position="268"/>
        <end position="461"/>
    </location>
</feature>
<comment type="caution">
    <text evidence="13">The sequence shown here is derived from an EMBL/GenBank/DDBJ whole genome shotgun (WGS) entry which is preliminary data.</text>
</comment>
<dbReference type="NCBIfam" id="NF003629">
    <property type="entry name" value="PRK05270.1-2"/>
    <property type="match status" value="1"/>
</dbReference>
<dbReference type="InterPro" id="IPR005849">
    <property type="entry name" value="GalP_Utransf_N"/>
</dbReference>
<evidence type="ECO:0000256" key="6">
    <source>
        <dbReference type="ARBA" id="ARBA00022679"/>
    </source>
</evidence>
<evidence type="ECO:0000256" key="9">
    <source>
        <dbReference type="ARBA" id="ARBA00023277"/>
    </source>
</evidence>
<evidence type="ECO:0000313" key="13">
    <source>
        <dbReference type="EMBL" id="KPL59384.1"/>
    </source>
</evidence>
<dbReference type="PANTHER" id="PTHR39191">
    <property type="entry name" value="GALACTOSE-1-PHOSPHATE URIDYLYLTRANSFERASE"/>
    <property type="match status" value="1"/>
</dbReference>
<evidence type="ECO:0000256" key="8">
    <source>
        <dbReference type="ARBA" id="ARBA00023144"/>
    </source>
</evidence>
<evidence type="ECO:0000259" key="11">
    <source>
        <dbReference type="Pfam" id="PF01087"/>
    </source>
</evidence>
<accession>A0A0P6WPE0</accession>
<evidence type="ECO:0000313" key="14">
    <source>
        <dbReference type="Proteomes" id="UP000050398"/>
    </source>
</evidence>
<feature type="domain" description="Galactose-1-phosphate uridyl transferase N-terminal" evidence="11">
    <location>
        <begin position="41"/>
        <end position="251"/>
    </location>
</feature>
<dbReference type="Pfam" id="PF01087">
    <property type="entry name" value="GalP_UDP_transf"/>
    <property type="match status" value="1"/>
</dbReference>
<comment type="subcellular location">
    <subcellularLocation>
        <location evidence="2 10">Cytoplasm</location>
    </subcellularLocation>
</comment>